<dbReference type="EMBL" id="JAKJXH010000024">
    <property type="protein sequence ID" value="MCF7544560.1"/>
    <property type="molecule type" value="Genomic_DNA"/>
</dbReference>
<name>A0ABS9I9Y9_9PSED</name>
<feature type="domain" description="Dermonecrotic toxin N-terminal" evidence="1">
    <location>
        <begin position="359"/>
        <end position="598"/>
    </location>
</feature>
<keyword evidence="3" id="KW-1185">Reference proteome</keyword>
<dbReference type="RefSeq" id="WP_237253975.1">
    <property type="nucleotide sequence ID" value="NZ_JAKJXE010000008.1"/>
</dbReference>
<evidence type="ECO:0000313" key="2">
    <source>
        <dbReference type="EMBL" id="MCF7544560.1"/>
    </source>
</evidence>
<gene>
    <name evidence="2" type="ORF">L4G47_20400</name>
</gene>
<protein>
    <recommendedName>
        <fullName evidence="1">Dermonecrotic toxin N-terminal domain-containing protein</fullName>
    </recommendedName>
</protein>
<sequence length="1520" mass="168436">MSSNINLIAAFSQRPTLQDVAIKQLHCALQQQFPNLEIDPEICVITRIASDGSQRAETLFRNLQQVFLTGKTPRWRAETNTLVINPAAQGATATPIDFDQLNILADTVALALNEQFQQALVDFWGAPAADGQTPWAQLADVLKKGYLKALGDTLGLHENEGDFLRPIASFSDQTQRNFMVNLDQVHPDDVIRACIPQAVDASSPASVLAVLAVTGLWGGTEMFFTWQSPGLVVRHGSLTDLMASIDTSPSATPPETWTLREVKGDLFYALAQSILAHQLQQIARLDHADAEDFADLDRRMAVATDITPFLLPAFPGMESPETLPDWLRNVSVADRIDFSRRMIAVASASAGAGSTFNEDIPPLLDYASQQLQREMLTDHPEAADLLIADLDVIIRTVVAAAIPSGGQVVASGLVEPVRMSLAEFALENLSGEPAGALHVVHRDGTPAPDWFSADYLRLLVCQVDIGRHYPALLKRVLVTDPAESGKRQAAYIDQLRAQLPLQALALKLRSEGQFCDSAYQQVAALVRPPEQRPSALRNTTLRPLAFHATVGSQADEVANMFVIGDRDTTRGPVLLYRPFSHQSLTEFTSWGALRTAIVEPGELHDEVLTWMDDHARQVYANGGFDQPHIVRFGQGSEFAPLETPSPAQLAVDEVVGDPLIALFKANASALIQLADRQSTSNAESRWALLKRGGWLALETIMPFISGPVGNALWLVQMMNEAQGVLASERNANASARAESMGNVLLTVVMLLLHSTQGKRVSPVRGRAAGLARANLAGLFTAQLPQRVPEPVPAVEPDPLPGRARARLDYSWSRADLSLTADQQAALQAFEILPAPLLPDPSRAAGTQGLYELNGAWYARIDGAVYRVQASDDVQIVDPRNDEPTGPWLARDGEAWRLDLTLRLRGGGPKRSARQLALENAARLKLALAEKSELLKRQTDLYGRIVENDNRIDGMPVERHHEVTSLLEADIRAVMEIIDRKNAIDQELRPADRTPDKTYARDLQGIARRICLLEGVLLSDMLIVAKDELARMRAVSAKVSSENVGIYLGLFEKSLVLQESGVHWSIVREGLWQRLREVPKVGEAYWRAEALEFYSSRMYSPIDWRASRMWSSLELCFSAETILDTHRAVTLKRLINDDSLHSALTSQAELERPHDYTIAEQIAVLESSLREYDRASIVALAAFESEPESVNTAHFNRFFEDLSAISDRAEHRLSDLICESEEPAETPAEYVPRAAQTRKRVIKTRGQRTLIGRLREGEEPSLGEVVEVTAATGNRVVGAYHQHAEGEWVELEEQRRKPVNRDSLVPLAELMRRGRALLERVEPDIASAVRQSLRASEPEDMEDILVQKADKLGELAEKLQIHLDDPDAGDSKGQPVQTLLDDLRAAGQRFREQGRHLRIEMIKRQPPTASRISYLDRQHEVHIARVEGRKNMSGARRNDFVQEYAIRDKQDHLLWWAHFHYATEDAAADAFTAAHLKLPEQRLMGYGAMLKAAKDNKEVVSVYRSAIGKELAQRLFLHLAE</sequence>
<accession>A0ABS9I9Y9</accession>
<comment type="caution">
    <text evidence="2">The sequence shown here is derived from an EMBL/GenBank/DDBJ whole genome shotgun (WGS) entry which is preliminary data.</text>
</comment>
<evidence type="ECO:0000259" key="1">
    <source>
        <dbReference type="Pfam" id="PF20178"/>
    </source>
</evidence>
<dbReference type="Proteomes" id="UP001162905">
    <property type="component" value="Unassembled WGS sequence"/>
</dbReference>
<evidence type="ECO:0000313" key="3">
    <source>
        <dbReference type="Proteomes" id="UP001162905"/>
    </source>
</evidence>
<proteinExistence type="predicted"/>
<dbReference type="InterPro" id="IPR046673">
    <property type="entry name" value="ToxA_N"/>
</dbReference>
<reference evidence="2" key="1">
    <citation type="submission" date="2022-01" db="EMBL/GenBank/DDBJ databases">
        <title>Pseudomonas sp. nov. isolated from Antarctic regolith.</title>
        <authorList>
            <person name="Novakova D."/>
            <person name="Sedlar K."/>
        </authorList>
    </citation>
    <scope>NUCLEOTIDE SEQUENCE</scope>
    <source>
        <strain evidence="2">P2647</strain>
    </source>
</reference>
<organism evidence="2 3">
    <name type="scientific">Pseudomonas petrae</name>
    <dbReference type="NCBI Taxonomy" id="2912190"/>
    <lineage>
        <taxon>Bacteria</taxon>
        <taxon>Pseudomonadati</taxon>
        <taxon>Pseudomonadota</taxon>
        <taxon>Gammaproteobacteria</taxon>
        <taxon>Pseudomonadales</taxon>
        <taxon>Pseudomonadaceae</taxon>
        <taxon>Pseudomonas</taxon>
    </lineage>
</organism>
<dbReference type="Pfam" id="PF20178">
    <property type="entry name" value="ToxA_N"/>
    <property type="match status" value="1"/>
</dbReference>